<organism evidence="1 2">
    <name type="scientific">Thiocapsa imhoffii</name>
    <dbReference type="NCBI Taxonomy" id="382777"/>
    <lineage>
        <taxon>Bacteria</taxon>
        <taxon>Pseudomonadati</taxon>
        <taxon>Pseudomonadota</taxon>
        <taxon>Gammaproteobacteria</taxon>
        <taxon>Chromatiales</taxon>
        <taxon>Chromatiaceae</taxon>
        <taxon>Thiocapsa</taxon>
    </lineage>
</organism>
<keyword evidence="2" id="KW-1185">Reference proteome</keyword>
<dbReference type="EMBL" id="NRSD01000002">
    <property type="protein sequence ID" value="MBK1643566.1"/>
    <property type="molecule type" value="Genomic_DNA"/>
</dbReference>
<sequence length="64" mass="6701">MIGGLSARHEAHPSIGILFAPNLPTPNASLNLGQRERSAAVAGRAERQAAFARTAARITRPPVS</sequence>
<reference evidence="1 2" key="1">
    <citation type="journal article" date="2020" name="Microorganisms">
        <title>Osmotic Adaptation and Compatible Solute Biosynthesis of Phototrophic Bacteria as Revealed from Genome Analyses.</title>
        <authorList>
            <person name="Imhoff J.F."/>
            <person name="Rahn T."/>
            <person name="Kunzel S."/>
            <person name="Keller A."/>
            <person name="Neulinger S.C."/>
        </authorList>
    </citation>
    <scope>NUCLEOTIDE SEQUENCE [LARGE SCALE GENOMIC DNA]</scope>
    <source>
        <strain evidence="1 2">DSM 21303</strain>
    </source>
</reference>
<accession>A0A9X1B846</accession>
<evidence type="ECO:0000313" key="2">
    <source>
        <dbReference type="Proteomes" id="UP001138802"/>
    </source>
</evidence>
<evidence type="ECO:0000313" key="1">
    <source>
        <dbReference type="EMBL" id="MBK1643566.1"/>
    </source>
</evidence>
<proteinExistence type="predicted"/>
<dbReference type="Proteomes" id="UP001138802">
    <property type="component" value="Unassembled WGS sequence"/>
</dbReference>
<gene>
    <name evidence="1" type="ORF">CKO25_02610</name>
</gene>
<dbReference type="AlphaFoldDB" id="A0A9X1B846"/>
<comment type="caution">
    <text evidence="1">The sequence shown here is derived from an EMBL/GenBank/DDBJ whole genome shotgun (WGS) entry which is preliminary data.</text>
</comment>
<protein>
    <submittedName>
        <fullName evidence="1">Uncharacterized protein</fullName>
    </submittedName>
</protein>
<name>A0A9X1B846_9GAMM</name>